<evidence type="ECO:0000256" key="5">
    <source>
        <dbReference type="ARBA" id="ARBA00035648"/>
    </source>
</evidence>
<dbReference type="OrthoDB" id="9771229at2"/>
<dbReference type="PANTHER" id="PTHR30636:SF3">
    <property type="entry name" value="UPF0701 PROTEIN YICC"/>
    <property type="match status" value="1"/>
</dbReference>
<evidence type="ECO:0000256" key="4">
    <source>
        <dbReference type="ARBA" id="ARBA00022801"/>
    </source>
</evidence>
<evidence type="ECO:0008006" key="10">
    <source>
        <dbReference type="Google" id="ProtNLM"/>
    </source>
</evidence>
<evidence type="ECO:0000256" key="3">
    <source>
        <dbReference type="ARBA" id="ARBA00022759"/>
    </source>
</evidence>
<dbReference type="InterPro" id="IPR013527">
    <property type="entry name" value="YicC-like_N"/>
</dbReference>
<sequence>MTASMTAFSRQEARYDWGTISWEVRSVNQRYLEPNFRLPEQFRELEFSFRDLLRKKLNRGKLECQLRYQAVDKAATSLTINPDNAQALANAIHQLDTWFDDIKTPSPLQILQWPGILSDSSEDADTIKKAVVELFGKAVNELIEMRLREGEQLVAIIEQRLDSIDAIVAEVQGKLPTIIAAQKQNLTDKLEAAKVELDPMRVEAEIVLLAQKADVAEELDRLATHTKEVRRQLQQKGPIGRRLDFLMQELNREANTLSSKSIVVETTQSAVELKVLIEQMREQIQNIE</sequence>
<organism evidence="8 9">
    <name type="scientific">Marinomonas posidonica (strain CECT 7376 / NCIMB 14433 / IVIA-Po-181)</name>
    <dbReference type="NCBI Taxonomy" id="491952"/>
    <lineage>
        <taxon>Bacteria</taxon>
        <taxon>Pseudomonadati</taxon>
        <taxon>Pseudomonadota</taxon>
        <taxon>Gammaproteobacteria</taxon>
        <taxon>Oceanospirillales</taxon>
        <taxon>Oceanospirillaceae</taxon>
        <taxon>Marinomonas</taxon>
    </lineage>
</organism>
<comment type="cofactor">
    <cofactor evidence="1">
        <name>a divalent metal cation</name>
        <dbReference type="ChEBI" id="CHEBI:60240"/>
    </cofactor>
</comment>
<name>F6CV37_MARPP</name>
<protein>
    <recommendedName>
        <fullName evidence="10">YicC-like domain-containing protein</fullName>
    </recommendedName>
</protein>
<dbReference type="AlphaFoldDB" id="F6CV37"/>
<dbReference type="NCBIfam" id="TIGR00255">
    <property type="entry name" value="YicC/YloC family endoribonuclease"/>
    <property type="match status" value="1"/>
</dbReference>
<dbReference type="PANTHER" id="PTHR30636">
    <property type="entry name" value="UPF0701 PROTEIN YICC"/>
    <property type="match status" value="1"/>
</dbReference>
<evidence type="ECO:0000259" key="6">
    <source>
        <dbReference type="Pfam" id="PF03755"/>
    </source>
</evidence>
<keyword evidence="3" id="KW-0255">Endonuclease</keyword>
<dbReference type="eggNOG" id="COG1561">
    <property type="taxonomic scope" value="Bacteria"/>
</dbReference>
<accession>F6CV37</accession>
<dbReference type="EMBL" id="CP002771">
    <property type="protein sequence ID" value="AEF56457.1"/>
    <property type="molecule type" value="Genomic_DNA"/>
</dbReference>
<evidence type="ECO:0000256" key="1">
    <source>
        <dbReference type="ARBA" id="ARBA00001968"/>
    </source>
</evidence>
<dbReference type="HOGENOM" id="CLU_076609_0_0_6"/>
<evidence type="ECO:0000256" key="2">
    <source>
        <dbReference type="ARBA" id="ARBA00022722"/>
    </source>
</evidence>
<feature type="domain" description="Endoribonuclease YicC-like C-terminal" evidence="7">
    <location>
        <begin position="173"/>
        <end position="288"/>
    </location>
</feature>
<dbReference type="STRING" id="491952.Mar181_3441"/>
<dbReference type="Pfam" id="PF08340">
    <property type="entry name" value="YicC-like_C"/>
    <property type="match status" value="1"/>
</dbReference>
<dbReference type="InterPro" id="IPR005229">
    <property type="entry name" value="YicC/YloC-like"/>
</dbReference>
<dbReference type="GO" id="GO:0016787">
    <property type="term" value="F:hydrolase activity"/>
    <property type="evidence" value="ECO:0007669"/>
    <property type="project" value="UniProtKB-KW"/>
</dbReference>
<proteinExistence type="inferred from homology"/>
<dbReference type="KEGG" id="mpc:Mar181_3441"/>
<keyword evidence="9" id="KW-1185">Reference proteome</keyword>
<keyword evidence="4" id="KW-0378">Hydrolase</keyword>
<comment type="similarity">
    <text evidence="5">Belongs to the YicC/YloC family.</text>
</comment>
<reference evidence="8 9" key="1">
    <citation type="journal article" date="2012" name="Stand. Genomic Sci.">
        <title>Complete genome sequence of Marinomonas posidonica type strain (IVIA-Po-181(T)).</title>
        <authorList>
            <person name="Lucas-Elio P."/>
            <person name="Goodwin L."/>
            <person name="Woyke T."/>
            <person name="Pitluck S."/>
            <person name="Nolan M."/>
            <person name="Kyrpides N.C."/>
            <person name="Detter J.C."/>
            <person name="Copeland A."/>
            <person name="Lu M."/>
            <person name="Bruce D."/>
            <person name="Detter C."/>
            <person name="Tapia R."/>
            <person name="Han S."/>
            <person name="Land M.L."/>
            <person name="Ivanova N."/>
            <person name="Mikhailova N."/>
            <person name="Johnston A.W."/>
            <person name="Sanchez-Amat A."/>
        </authorList>
    </citation>
    <scope>NUCLEOTIDE SEQUENCE [LARGE SCALE GENOMIC DNA]</scope>
    <source>
        <strain evidence="9">CECT 7376 / NCIMB 14433 / IVIA-Po-181</strain>
    </source>
</reference>
<dbReference type="GO" id="GO:0004521">
    <property type="term" value="F:RNA endonuclease activity"/>
    <property type="evidence" value="ECO:0007669"/>
    <property type="project" value="InterPro"/>
</dbReference>
<evidence type="ECO:0000259" key="7">
    <source>
        <dbReference type="Pfam" id="PF08340"/>
    </source>
</evidence>
<dbReference type="InterPro" id="IPR013551">
    <property type="entry name" value="YicC-like_C"/>
</dbReference>
<evidence type="ECO:0000313" key="9">
    <source>
        <dbReference type="Proteomes" id="UP000009230"/>
    </source>
</evidence>
<feature type="domain" description="Endoribonuclease YicC-like N-terminal" evidence="6">
    <location>
        <begin position="3"/>
        <end position="153"/>
    </location>
</feature>
<dbReference type="RefSeq" id="WP_013797923.1">
    <property type="nucleotide sequence ID" value="NC_015559.1"/>
</dbReference>
<dbReference type="Pfam" id="PF03755">
    <property type="entry name" value="YicC-like_N"/>
    <property type="match status" value="1"/>
</dbReference>
<gene>
    <name evidence="8" type="ordered locus">Mar181_3441</name>
</gene>
<keyword evidence="2" id="KW-0540">Nuclease</keyword>
<dbReference type="Proteomes" id="UP000009230">
    <property type="component" value="Chromosome"/>
</dbReference>
<evidence type="ECO:0000313" key="8">
    <source>
        <dbReference type="EMBL" id="AEF56457.1"/>
    </source>
</evidence>